<dbReference type="PROSITE" id="PS50966">
    <property type="entry name" value="ZF_SWIM"/>
    <property type="match status" value="1"/>
</dbReference>
<gene>
    <name evidence="3" type="primary">AVEN_126593_1</name>
    <name evidence="3" type="ORF">TNCT_591891</name>
</gene>
<accession>A0A8X6GKP9</accession>
<proteinExistence type="predicted"/>
<evidence type="ECO:0000313" key="3">
    <source>
        <dbReference type="EMBL" id="GFR05054.1"/>
    </source>
</evidence>
<keyword evidence="4" id="KW-1185">Reference proteome</keyword>
<dbReference type="PANTHER" id="PTHR35385">
    <property type="entry name" value="PROTEIN B, PUTATIVE-RELATED-RELATED"/>
    <property type="match status" value="1"/>
</dbReference>
<evidence type="ECO:0000259" key="2">
    <source>
        <dbReference type="PROSITE" id="PS50966"/>
    </source>
</evidence>
<comment type="caution">
    <text evidence="3">The sequence shown here is derived from an EMBL/GenBank/DDBJ whole genome shotgun (WGS) entry which is preliminary data.</text>
</comment>
<dbReference type="PANTHER" id="PTHR35385:SF2">
    <property type="entry name" value="PROTEIN B, PUTATIVE-RELATED"/>
    <property type="match status" value="1"/>
</dbReference>
<protein>
    <submittedName>
        <fullName evidence="3">SWIM-type domain-containing protein</fullName>
    </submittedName>
</protein>
<keyword evidence="1" id="KW-0863">Zinc-finger</keyword>
<dbReference type="InterPro" id="IPR007527">
    <property type="entry name" value="Znf_SWIM"/>
</dbReference>
<evidence type="ECO:0000313" key="4">
    <source>
        <dbReference type="Proteomes" id="UP000887116"/>
    </source>
</evidence>
<dbReference type="GO" id="GO:0008270">
    <property type="term" value="F:zinc ion binding"/>
    <property type="evidence" value="ECO:0007669"/>
    <property type="project" value="UniProtKB-KW"/>
</dbReference>
<sequence>MHRISSRYHVPRGRPSKRKMQALLKARRRKASGEIELEHQSLHVCENDLDASGNVSSNYENNEANTYTLNSSALNAATERKLFLLSSQTSVEHVIRVREDYFTKKLFEFATSNRSSVTVFYDKIREKSSNFTENDLKDLSNNLLKINSGDHTYIIKTDVGVCSCPSGSTGAFCKHQCAVMELKKIRLPNAPPVTPEDKHELALLALGPKCPPKNFFCNFKNQLSSANV</sequence>
<dbReference type="AlphaFoldDB" id="A0A8X6GKP9"/>
<feature type="domain" description="SWIM-type" evidence="2">
    <location>
        <begin position="153"/>
        <end position="184"/>
    </location>
</feature>
<keyword evidence="1" id="KW-0862">Zinc</keyword>
<dbReference type="OrthoDB" id="6434347at2759"/>
<evidence type="ECO:0000256" key="1">
    <source>
        <dbReference type="PROSITE-ProRule" id="PRU00325"/>
    </source>
</evidence>
<organism evidence="3 4">
    <name type="scientific">Trichonephila clavata</name>
    <name type="common">Joro spider</name>
    <name type="synonym">Nephila clavata</name>
    <dbReference type="NCBI Taxonomy" id="2740835"/>
    <lineage>
        <taxon>Eukaryota</taxon>
        <taxon>Metazoa</taxon>
        <taxon>Ecdysozoa</taxon>
        <taxon>Arthropoda</taxon>
        <taxon>Chelicerata</taxon>
        <taxon>Arachnida</taxon>
        <taxon>Araneae</taxon>
        <taxon>Araneomorphae</taxon>
        <taxon>Entelegynae</taxon>
        <taxon>Araneoidea</taxon>
        <taxon>Nephilidae</taxon>
        <taxon>Trichonephila</taxon>
    </lineage>
</organism>
<dbReference type="EMBL" id="BMAO01005970">
    <property type="protein sequence ID" value="GFR05054.1"/>
    <property type="molecule type" value="Genomic_DNA"/>
</dbReference>
<keyword evidence="1" id="KW-0479">Metal-binding</keyword>
<reference evidence="3" key="1">
    <citation type="submission" date="2020-07" db="EMBL/GenBank/DDBJ databases">
        <title>Multicomponent nature underlies the extraordinary mechanical properties of spider dragline silk.</title>
        <authorList>
            <person name="Kono N."/>
            <person name="Nakamura H."/>
            <person name="Mori M."/>
            <person name="Yoshida Y."/>
            <person name="Ohtoshi R."/>
            <person name="Malay A.D."/>
            <person name="Moran D.A.P."/>
            <person name="Tomita M."/>
            <person name="Numata K."/>
            <person name="Arakawa K."/>
        </authorList>
    </citation>
    <scope>NUCLEOTIDE SEQUENCE</scope>
</reference>
<name>A0A8X6GKP9_TRICU</name>
<dbReference type="Proteomes" id="UP000887116">
    <property type="component" value="Unassembled WGS sequence"/>
</dbReference>